<reference evidence="2 3" key="1">
    <citation type="submission" date="2019-04" db="EMBL/GenBank/DDBJ databases">
        <title>An improved genome assembly and genetic linkage map for asparagus bean, Vigna unguiculata ssp. sesquipedialis.</title>
        <authorList>
            <person name="Xia Q."/>
            <person name="Zhang R."/>
            <person name="Dong Y."/>
        </authorList>
    </citation>
    <scope>NUCLEOTIDE SEQUENCE [LARGE SCALE GENOMIC DNA]</scope>
    <source>
        <tissue evidence="2">Leaf</tissue>
    </source>
</reference>
<accession>A0A4D6LKG0</accession>
<evidence type="ECO:0000256" key="1">
    <source>
        <dbReference type="SAM" id="MobiDB-lite"/>
    </source>
</evidence>
<name>A0A4D6LKG0_VIGUN</name>
<gene>
    <name evidence="2" type="ORF">DEO72_LG4g5</name>
</gene>
<protein>
    <submittedName>
        <fullName evidence="2">Uncharacterized protein</fullName>
    </submittedName>
</protein>
<feature type="compositionally biased region" description="Polar residues" evidence="1">
    <location>
        <begin position="16"/>
        <end position="29"/>
    </location>
</feature>
<evidence type="ECO:0000313" key="3">
    <source>
        <dbReference type="Proteomes" id="UP000501690"/>
    </source>
</evidence>
<evidence type="ECO:0000313" key="2">
    <source>
        <dbReference type="EMBL" id="QCD89067.1"/>
    </source>
</evidence>
<dbReference type="EMBL" id="CP039348">
    <property type="protein sequence ID" value="QCD89067.1"/>
    <property type="molecule type" value="Genomic_DNA"/>
</dbReference>
<sequence>MTANLSTNARRKRKSIVSQKISNMMMKSSDTNKDKSIHTEAFSSGNTTPFSHYTDFVWNDNITPNSTINNSFTVSEDRNLHDQGIQSSNRNPLLELTYRDIDQLNYKNARTRRKVIRNQKIVEKKIHGSTSIGSGMVCTSIEITNGPILHKTNINNKDMVQSDCHNTQPLLDKITNRLDQEFVGSSSILASVDSSSYFEVVNLFDVEDNQSRGNLYY</sequence>
<dbReference type="AlphaFoldDB" id="A0A4D6LKG0"/>
<keyword evidence="3" id="KW-1185">Reference proteome</keyword>
<organism evidence="2 3">
    <name type="scientific">Vigna unguiculata</name>
    <name type="common">Cowpea</name>
    <dbReference type="NCBI Taxonomy" id="3917"/>
    <lineage>
        <taxon>Eukaryota</taxon>
        <taxon>Viridiplantae</taxon>
        <taxon>Streptophyta</taxon>
        <taxon>Embryophyta</taxon>
        <taxon>Tracheophyta</taxon>
        <taxon>Spermatophyta</taxon>
        <taxon>Magnoliopsida</taxon>
        <taxon>eudicotyledons</taxon>
        <taxon>Gunneridae</taxon>
        <taxon>Pentapetalae</taxon>
        <taxon>rosids</taxon>
        <taxon>fabids</taxon>
        <taxon>Fabales</taxon>
        <taxon>Fabaceae</taxon>
        <taxon>Papilionoideae</taxon>
        <taxon>50 kb inversion clade</taxon>
        <taxon>NPAAA clade</taxon>
        <taxon>indigoferoid/millettioid clade</taxon>
        <taxon>Phaseoleae</taxon>
        <taxon>Vigna</taxon>
    </lineage>
</organism>
<feature type="region of interest" description="Disordered" evidence="1">
    <location>
        <begin position="1"/>
        <end position="34"/>
    </location>
</feature>
<dbReference type="Proteomes" id="UP000501690">
    <property type="component" value="Linkage Group LG4"/>
</dbReference>
<proteinExistence type="predicted"/>